<dbReference type="PANTHER" id="PTHR33053:SF9">
    <property type="entry name" value="AGAP000105-PA"/>
    <property type="match status" value="1"/>
</dbReference>
<proteinExistence type="predicted"/>
<feature type="compositionally biased region" description="Acidic residues" evidence="1">
    <location>
        <begin position="29"/>
        <end position="40"/>
    </location>
</feature>
<reference evidence="2" key="1">
    <citation type="submission" date="2020-05" db="UniProtKB">
        <authorList>
            <consortium name="EnsemblMetazoa"/>
        </authorList>
    </citation>
    <scope>IDENTIFICATION</scope>
    <source>
        <strain evidence="2">FUMOZ</strain>
    </source>
</reference>
<dbReference type="EnsemblMetazoa" id="AFUN012017-RA">
    <property type="protein sequence ID" value="AFUN012017-PA"/>
    <property type="gene ID" value="AFUN012017"/>
</dbReference>
<dbReference type="VEuPathDB" id="VectorBase:AFUN2_009779"/>
<dbReference type="AlphaFoldDB" id="A0A182S0D4"/>
<name>A0A182S0D4_ANOFN</name>
<accession>A0A182S0D4</accession>
<feature type="compositionally biased region" description="Acidic residues" evidence="1">
    <location>
        <begin position="9"/>
        <end position="21"/>
    </location>
</feature>
<dbReference type="PANTHER" id="PTHR33053">
    <property type="entry name" value="PROTEIN, PUTATIVE-RELATED"/>
    <property type="match status" value="1"/>
</dbReference>
<dbReference type="STRING" id="62324.A0A182S0D4"/>
<protein>
    <submittedName>
        <fullName evidence="2">Uncharacterized protein</fullName>
    </submittedName>
</protein>
<evidence type="ECO:0000313" key="2">
    <source>
        <dbReference type="EnsemblMetazoa" id="AFUN012017-PA"/>
    </source>
</evidence>
<evidence type="ECO:0000256" key="1">
    <source>
        <dbReference type="SAM" id="MobiDB-lite"/>
    </source>
</evidence>
<feature type="region of interest" description="Disordered" evidence="1">
    <location>
        <begin position="1"/>
        <end position="42"/>
    </location>
</feature>
<sequence length="225" mass="25401">MEVLPIEEPPMEVSEDDEEENIPNFMPDESGDEDQDEYSDDDRAHQNQIFVHELRLWALKHKVPHIVLNDLLQTLRKTTNFYLPKDSRTFLKTPVGVGKEIASVAGGQLWYQGIETALQQFLRVMPQSIDSLVLNLSMDGLPLHNSGATEFWPILMQLYGIPDVPIMVIGVFCGTTKPDNVEEYLRPLVSELNHLLNNGICINGRRISVALRAIIADTPARSLIK</sequence>
<organism evidence="2">
    <name type="scientific">Anopheles funestus</name>
    <name type="common">African malaria mosquito</name>
    <dbReference type="NCBI Taxonomy" id="62324"/>
    <lineage>
        <taxon>Eukaryota</taxon>
        <taxon>Metazoa</taxon>
        <taxon>Ecdysozoa</taxon>
        <taxon>Arthropoda</taxon>
        <taxon>Hexapoda</taxon>
        <taxon>Insecta</taxon>
        <taxon>Pterygota</taxon>
        <taxon>Neoptera</taxon>
        <taxon>Endopterygota</taxon>
        <taxon>Diptera</taxon>
        <taxon>Nematocera</taxon>
        <taxon>Culicoidea</taxon>
        <taxon>Culicidae</taxon>
        <taxon>Anophelinae</taxon>
        <taxon>Anopheles</taxon>
    </lineage>
</organism>
<dbReference type="VEuPathDB" id="VectorBase:AFUN012017"/>